<dbReference type="InterPro" id="IPR012337">
    <property type="entry name" value="RNaseH-like_sf"/>
</dbReference>
<dbReference type="AlphaFoldDB" id="A0A4Y2EI23"/>
<keyword evidence="2" id="KW-1185">Reference proteome</keyword>
<dbReference type="Proteomes" id="UP000499080">
    <property type="component" value="Unassembled WGS sequence"/>
</dbReference>
<dbReference type="Gene3D" id="3.30.420.10">
    <property type="entry name" value="Ribonuclease H-like superfamily/Ribonuclease H"/>
    <property type="match status" value="1"/>
</dbReference>
<protein>
    <submittedName>
        <fullName evidence="1">Uncharacterized protein</fullName>
    </submittedName>
</protein>
<evidence type="ECO:0000313" key="1">
    <source>
        <dbReference type="EMBL" id="GBM28437.1"/>
    </source>
</evidence>
<comment type="caution">
    <text evidence="1">The sequence shown here is derived from an EMBL/GenBank/DDBJ whole genome shotgun (WGS) entry which is preliminary data.</text>
</comment>
<gene>
    <name evidence="1" type="ORF">AVEN_33893_1</name>
</gene>
<reference evidence="1 2" key="1">
    <citation type="journal article" date="2019" name="Sci. Rep.">
        <title>Orb-weaving spider Araneus ventricosus genome elucidates the spidroin gene catalogue.</title>
        <authorList>
            <person name="Kono N."/>
            <person name="Nakamura H."/>
            <person name="Ohtoshi R."/>
            <person name="Moran D.A.P."/>
            <person name="Shinohara A."/>
            <person name="Yoshida Y."/>
            <person name="Fujiwara M."/>
            <person name="Mori M."/>
            <person name="Tomita M."/>
            <person name="Arakawa K."/>
        </authorList>
    </citation>
    <scope>NUCLEOTIDE SEQUENCE [LARGE SCALE GENOMIC DNA]</scope>
</reference>
<proteinExistence type="predicted"/>
<dbReference type="GO" id="GO:0003676">
    <property type="term" value="F:nucleic acid binding"/>
    <property type="evidence" value="ECO:0007669"/>
    <property type="project" value="InterPro"/>
</dbReference>
<organism evidence="1 2">
    <name type="scientific">Araneus ventricosus</name>
    <name type="common">Orbweaver spider</name>
    <name type="synonym">Epeira ventricosa</name>
    <dbReference type="NCBI Taxonomy" id="182803"/>
    <lineage>
        <taxon>Eukaryota</taxon>
        <taxon>Metazoa</taxon>
        <taxon>Ecdysozoa</taxon>
        <taxon>Arthropoda</taxon>
        <taxon>Chelicerata</taxon>
        <taxon>Arachnida</taxon>
        <taxon>Araneae</taxon>
        <taxon>Araneomorphae</taxon>
        <taxon>Entelegynae</taxon>
        <taxon>Araneoidea</taxon>
        <taxon>Araneidae</taxon>
        <taxon>Araneus</taxon>
    </lineage>
</organism>
<dbReference type="InterPro" id="IPR036397">
    <property type="entry name" value="RNaseH_sf"/>
</dbReference>
<dbReference type="EMBL" id="BGPR01000611">
    <property type="protein sequence ID" value="GBM28437.1"/>
    <property type="molecule type" value="Genomic_DNA"/>
</dbReference>
<evidence type="ECO:0000313" key="2">
    <source>
        <dbReference type="Proteomes" id="UP000499080"/>
    </source>
</evidence>
<dbReference type="OrthoDB" id="6434564at2759"/>
<dbReference type="SUPFAM" id="SSF53098">
    <property type="entry name" value="Ribonuclease H-like"/>
    <property type="match status" value="1"/>
</dbReference>
<name>A0A4Y2EI23_ARAVE</name>
<sequence>MISNNSSGDIWIFTDSRISIQFLNNWRNIGDKTGTGVVNNLRICTSHNDIHLQYILSHVDIFFNDLADELAKEGSAEPLDNRGLLTVRQIFSKVRTDNKRTWRITPIHDWYQQKHLVVALELKGDRKLQTNITRFISGHTRTPSYVHGQKVFPVCLKCNTHQSSPNHLLSCMQLEKRNLFKNPALIRHFLWASGRLDLVLLKTRTSGIRNNNKLNSLYSLKLFLEFKMNILLN</sequence>
<accession>A0A4Y2EI23</accession>